<feature type="compositionally biased region" description="Basic residues" evidence="1">
    <location>
        <begin position="11"/>
        <end position="21"/>
    </location>
</feature>
<dbReference type="Proteomes" id="UP001232148">
    <property type="component" value="Unassembled WGS sequence"/>
</dbReference>
<feature type="region of interest" description="Disordered" evidence="1">
    <location>
        <begin position="1"/>
        <end position="23"/>
    </location>
</feature>
<name>A0AAD9HAJ7_9PEZI</name>
<evidence type="ECO:0000313" key="3">
    <source>
        <dbReference type="Proteomes" id="UP001232148"/>
    </source>
</evidence>
<proteinExistence type="predicted"/>
<gene>
    <name evidence="2" type="ORF">LX32DRAFT_503461</name>
</gene>
<evidence type="ECO:0000256" key="1">
    <source>
        <dbReference type="SAM" id="MobiDB-lite"/>
    </source>
</evidence>
<dbReference type="AlphaFoldDB" id="A0AAD9HAJ7"/>
<sequence>MEEEAASGGRQLRKSTLSHKPGRYEESQAYGACQGSTADNNENDCRTVAHCVAEKCPGQGKSFKEFLQNATGDLDWGSPEPEDFGEPIEWSQITLGGQWVLLLAVCNYKSFAPATQDLKMNIADIIGFVDQYIQYHRATKLWTNEISRTSIAALFQMIKGVGASADKANSLKRPRLPTDVLWGNDRQQAINYLHQVDQPGFIEEVKKWCGCSPTFHTLPIEPEIMAACSVMRDKGMGSLEVEKIKLPQTKESNKSFPWIGRVQSECQHLAKCLTELQACLPPLTAQDKFLVPGSS</sequence>
<dbReference type="EMBL" id="MU842936">
    <property type="protein sequence ID" value="KAK2025490.1"/>
    <property type="molecule type" value="Genomic_DNA"/>
</dbReference>
<evidence type="ECO:0000313" key="2">
    <source>
        <dbReference type="EMBL" id="KAK2025490.1"/>
    </source>
</evidence>
<feature type="non-terminal residue" evidence="2">
    <location>
        <position position="295"/>
    </location>
</feature>
<protein>
    <submittedName>
        <fullName evidence="2">Uncharacterized protein</fullName>
    </submittedName>
</protein>
<reference evidence="2" key="1">
    <citation type="submission" date="2021-06" db="EMBL/GenBank/DDBJ databases">
        <title>Comparative genomics, transcriptomics and evolutionary studies reveal genomic signatures of adaptation to plant cell wall in hemibiotrophic fungi.</title>
        <authorList>
            <consortium name="DOE Joint Genome Institute"/>
            <person name="Baroncelli R."/>
            <person name="Diaz J.F."/>
            <person name="Benocci T."/>
            <person name="Peng M."/>
            <person name="Battaglia E."/>
            <person name="Haridas S."/>
            <person name="Andreopoulos W."/>
            <person name="Labutti K."/>
            <person name="Pangilinan J."/>
            <person name="Floch G.L."/>
            <person name="Makela M.R."/>
            <person name="Henrissat B."/>
            <person name="Grigoriev I.V."/>
            <person name="Crouch J.A."/>
            <person name="De Vries R.P."/>
            <person name="Sukno S.A."/>
            <person name="Thon M.R."/>
        </authorList>
    </citation>
    <scope>NUCLEOTIDE SEQUENCE</scope>
    <source>
        <strain evidence="2">MAFF235873</strain>
    </source>
</reference>
<accession>A0AAD9HAJ7</accession>
<keyword evidence="3" id="KW-1185">Reference proteome</keyword>
<comment type="caution">
    <text evidence="2">The sequence shown here is derived from an EMBL/GenBank/DDBJ whole genome shotgun (WGS) entry which is preliminary data.</text>
</comment>
<organism evidence="2 3">
    <name type="scientific">Colletotrichum zoysiae</name>
    <dbReference type="NCBI Taxonomy" id="1216348"/>
    <lineage>
        <taxon>Eukaryota</taxon>
        <taxon>Fungi</taxon>
        <taxon>Dikarya</taxon>
        <taxon>Ascomycota</taxon>
        <taxon>Pezizomycotina</taxon>
        <taxon>Sordariomycetes</taxon>
        <taxon>Hypocreomycetidae</taxon>
        <taxon>Glomerellales</taxon>
        <taxon>Glomerellaceae</taxon>
        <taxon>Colletotrichum</taxon>
        <taxon>Colletotrichum graminicola species complex</taxon>
    </lineage>
</organism>